<evidence type="ECO:0000256" key="1">
    <source>
        <dbReference type="SAM" id="MobiDB-lite"/>
    </source>
</evidence>
<name>A0AAD8Q8K1_9PEZI</name>
<evidence type="ECO:0000313" key="2">
    <source>
        <dbReference type="EMBL" id="KAK1596564.1"/>
    </source>
</evidence>
<reference evidence="2" key="1">
    <citation type="submission" date="2021-06" db="EMBL/GenBank/DDBJ databases">
        <title>Comparative genomics, transcriptomics and evolutionary studies reveal genomic signatures of adaptation to plant cell wall in hemibiotrophic fungi.</title>
        <authorList>
            <consortium name="DOE Joint Genome Institute"/>
            <person name="Baroncelli R."/>
            <person name="Diaz J.F."/>
            <person name="Benocci T."/>
            <person name="Peng M."/>
            <person name="Battaglia E."/>
            <person name="Haridas S."/>
            <person name="Andreopoulos W."/>
            <person name="Labutti K."/>
            <person name="Pangilinan J."/>
            <person name="Floch G.L."/>
            <person name="Makela M.R."/>
            <person name="Henrissat B."/>
            <person name="Grigoriev I.V."/>
            <person name="Crouch J.A."/>
            <person name="De Vries R.P."/>
            <person name="Sukno S.A."/>
            <person name="Thon M.R."/>
        </authorList>
    </citation>
    <scope>NUCLEOTIDE SEQUENCE</scope>
    <source>
        <strain evidence="2">CBS 125086</strain>
    </source>
</reference>
<dbReference type="RefSeq" id="XP_060417417.1">
    <property type="nucleotide sequence ID" value="XM_060562492.1"/>
</dbReference>
<keyword evidence="3" id="KW-1185">Reference proteome</keyword>
<comment type="caution">
    <text evidence="2">The sequence shown here is derived from an EMBL/GenBank/DDBJ whole genome shotgun (WGS) entry which is preliminary data.</text>
</comment>
<feature type="compositionally biased region" description="Polar residues" evidence="1">
    <location>
        <begin position="7"/>
        <end position="32"/>
    </location>
</feature>
<sequence>MERELRSSGTSPMTRSSPGTSESKTSPRSAPSGSPGDLDPLQASVTAAFFAFVGNSPSPITDIFSRSFMQTYLKTSIPVRAVVTTIGNICLEVQRHPDLRSRMSAAAAVMEKDRNMLNRFLEHLVAPDSHDQHIMLLYGILKIYAELMSSETWVCSRATFVRLAAKVRKQLEQRRRRPLLYFDKGLLMHFSLLGAIYSLLSFGDSFLVNFEFYDPSPFENVKSLTGHIRINSAIFHHFTQFLTHFARLHHRAFNWVHEARSALNDKHLTGEVSEAESREILIAAGLMQKGTEIISSSASAMNSVERLRGVGYNDNDDDGESKSTDFCTLREAYYHYALMALTRAFCDPVWNLVAEDLPRFICMPELEAYGELVRERIAQRMSGVGMEAWSYLFILIGVGMASRTPRNRRVLRELFYSGFASVEAFLADLRLIWGEEYNGAHYA</sequence>
<protein>
    <submittedName>
        <fullName evidence="2">Uncharacterized protein</fullName>
    </submittedName>
</protein>
<dbReference type="EMBL" id="JAHLJV010000011">
    <property type="protein sequence ID" value="KAK1596564.1"/>
    <property type="molecule type" value="Genomic_DNA"/>
</dbReference>
<organism evidence="2 3">
    <name type="scientific">Colletotrichum navitas</name>
    <dbReference type="NCBI Taxonomy" id="681940"/>
    <lineage>
        <taxon>Eukaryota</taxon>
        <taxon>Fungi</taxon>
        <taxon>Dikarya</taxon>
        <taxon>Ascomycota</taxon>
        <taxon>Pezizomycotina</taxon>
        <taxon>Sordariomycetes</taxon>
        <taxon>Hypocreomycetidae</taxon>
        <taxon>Glomerellales</taxon>
        <taxon>Glomerellaceae</taxon>
        <taxon>Colletotrichum</taxon>
        <taxon>Colletotrichum graminicola species complex</taxon>
    </lineage>
</organism>
<feature type="region of interest" description="Disordered" evidence="1">
    <location>
        <begin position="1"/>
        <end position="38"/>
    </location>
</feature>
<dbReference type="GeneID" id="85446732"/>
<dbReference type="Proteomes" id="UP001230504">
    <property type="component" value="Unassembled WGS sequence"/>
</dbReference>
<dbReference type="AlphaFoldDB" id="A0AAD8Q8K1"/>
<proteinExistence type="predicted"/>
<gene>
    <name evidence="2" type="ORF">LY79DRAFT_647573</name>
</gene>
<evidence type="ECO:0000313" key="3">
    <source>
        <dbReference type="Proteomes" id="UP001230504"/>
    </source>
</evidence>
<accession>A0AAD8Q8K1</accession>